<dbReference type="Gene3D" id="3.30.1330.60">
    <property type="entry name" value="OmpA-like domain"/>
    <property type="match status" value="1"/>
</dbReference>
<dbReference type="InterPro" id="IPR011250">
    <property type="entry name" value="OMP/PagP_B-barrel"/>
</dbReference>
<keyword evidence="7" id="KW-0626">Porin</keyword>
<dbReference type="Pfam" id="PF00691">
    <property type="entry name" value="OmpA"/>
    <property type="match status" value="1"/>
</dbReference>
<dbReference type="SUPFAM" id="SSF103088">
    <property type="entry name" value="OmpA-like"/>
    <property type="match status" value="1"/>
</dbReference>
<dbReference type="PANTHER" id="PTHR30329">
    <property type="entry name" value="STATOR ELEMENT OF FLAGELLAR MOTOR COMPLEX"/>
    <property type="match status" value="1"/>
</dbReference>
<dbReference type="PANTHER" id="PTHR30329:SF21">
    <property type="entry name" value="LIPOPROTEIN YIAD-RELATED"/>
    <property type="match status" value="1"/>
</dbReference>
<dbReference type="PROSITE" id="PS01068">
    <property type="entry name" value="OMPA_1"/>
    <property type="match status" value="1"/>
</dbReference>
<comment type="caution">
    <text evidence="13">The sequence shown here is derived from an EMBL/GenBank/DDBJ whole genome shotgun (WGS) entry which is preliminary data.</text>
</comment>
<keyword evidence="6" id="KW-0406">Ion transport</keyword>
<keyword evidence="9" id="KW-0998">Cell outer membrane</keyword>
<dbReference type="PRINTS" id="PR01021">
    <property type="entry name" value="OMPADOMAIN"/>
</dbReference>
<protein>
    <recommendedName>
        <fullName evidence="12">OmpA-like domain-containing protein</fullName>
    </recommendedName>
</protein>
<gene>
    <name evidence="13" type="ORF">GCM10007854_10520</name>
</gene>
<keyword evidence="3" id="KW-1134">Transmembrane beta strand</keyword>
<dbReference type="InterPro" id="IPR036737">
    <property type="entry name" value="OmpA-like_sf"/>
</dbReference>
<evidence type="ECO:0000313" key="14">
    <source>
        <dbReference type="Proteomes" id="UP001161390"/>
    </source>
</evidence>
<dbReference type="CDD" id="cd07185">
    <property type="entry name" value="OmpA_C-like"/>
    <property type="match status" value="1"/>
</dbReference>
<evidence type="ECO:0000256" key="10">
    <source>
        <dbReference type="PROSITE-ProRule" id="PRU00473"/>
    </source>
</evidence>
<evidence type="ECO:0000256" key="11">
    <source>
        <dbReference type="SAM" id="SignalP"/>
    </source>
</evidence>
<proteinExistence type="predicted"/>
<dbReference type="InterPro" id="IPR006690">
    <property type="entry name" value="OMPA-like_CS"/>
</dbReference>
<dbReference type="InterPro" id="IPR050330">
    <property type="entry name" value="Bact_OuterMem_StrucFunc"/>
</dbReference>
<evidence type="ECO:0000256" key="5">
    <source>
        <dbReference type="ARBA" id="ARBA00022729"/>
    </source>
</evidence>
<keyword evidence="8 10" id="KW-0472">Membrane</keyword>
<evidence type="ECO:0000256" key="9">
    <source>
        <dbReference type="ARBA" id="ARBA00023237"/>
    </source>
</evidence>
<evidence type="ECO:0000256" key="3">
    <source>
        <dbReference type="ARBA" id="ARBA00022452"/>
    </source>
</evidence>
<dbReference type="RefSeq" id="WP_284370353.1">
    <property type="nucleotide sequence ID" value="NZ_BSNJ01000002.1"/>
</dbReference>
<dbReference type="EMBL" id="BSNJ01000002">
    <property type="protein sequence ID" value="GLQ20097.1"/>
    <property type="molecule type" value="Genomic_DNA"/>
</dbReference>
<feature type="chain" id="PRO_5046972490" description="OmpA-like domain-containing protein" evidence="11">
    <location>
        <begin position="24"/>
        <end position="463"/>
    </location>
</feature>
<reference evidence="13" key="1">
    <citation type="journal article" date="2014" name="Int. J. Syst. Evol. Microbiol.">
        <title>Complete genome of a new Firmicutes species belonging to the dominant human colonic microbiota ('Ruminococcus bicirculans') reveals two chromosomes and a selective capacity to utilize plant glucans.</title>
        <authorList>
            <consortium name="NISC Comparative Sequencing Program"/>
            <person name="Wegmann U."/>
            <person name="Louis P."/>
            <person name="Goesmann A."/>
            <person name="Henrissat B."/>
            <person name="Duncan S.H."/>
            <person name="Flint H.J."/>
        </authorList>
    </citation>
    <scope>NUCLEOTIDE SEQUENCE</scope>
    <source>
        <strain evidence="13">NBRC 108216</strain>
    </source>
</reference>
<keyword evidence="4" id="KW-0812">Transmembrane</keyword>
<dbReference type="Proteomes" id="UP001161390">
    <property type="component" value="Unassembled WGS sequence"/>
</dbReference>
<comment type="subcellular location">
    <subcellularLocation>
        <location evidence="1">Cell outer membrane</location>
        <topology evidence="1">Multi-pass membrane protein</topology>
    </subcellularLocation>
</comment>
<keyword evidence="5 11" id="KW-0732">Signal</keyword>
<reference evidence="13" key="2">
    <citation type="submission" date="2023-01" db="EMBL/GenBank/DDBJ databases">
        <title>Draft genome sequence of Algimonas porphyrae strain NBRC 108216.</title>
        <authorList>
            <person name="Sun Q."/>
            <person name="Mori K."/>
        </authorList>
    </citation>
    <scope>NUCLEOTIDE SEQUENCE</scope>
    <source>
        <strain evidence="13">NBRC 108216</strain>
    </source>
</reference>
<dbReference type="Pfam" id="PF13505">
    <property type="entry name" value="OMP_b-brl"/>
    <property type="match status" value="1"/>
</dbReference>
<dbReference type="Gene3D" id="2.40.160.20">
    <property type="match status" value="1"/>
</dbReference>
<evidence type="ECO:0000313" key="13">
    <source>
        <dbReference type="EMBL" id="GLQ20097.1"/>
    </source>
</evidence>
<evidence type="ECO:0000256" key="6">
    <source>
        <dbReference type="ARBA" id="ARBA00023065"/>
    </source>
</evidence>
<feature type="signal peptide" evidence="11">
    <location>
        <begin position="1"/>
        <end position="23"/>
    </location>
</feature>
<dbReference type="SUPFAM" id="SSF56925">
    <property type="entry name" value="OMPA-like"/>
    <property type="match status" value="1"/>
</dbReference>
<organism evidence="13 14">
    <name type="scientific">Algimonas porphyrae</name>
    <dbReference type="NCBI Taxonomy" id="1128113"/>
    <lineage>
        <taxon>Bacteria</taxon>
        <taxon>Pseudomonadati</taxon>
        <taxon>Pseudomonadota</taxon>
        <taxon>Alphaproteobacteria</taxon>
        <taxon>Maricaulales</taxon>
        <taxon>Robiginitomaculaceae</taxon>
        <taxon>Algimonas</taxon>
    </lineage>
</organism>
<dbReference type="InterPro" id="IPR006665">
    <property type="entry name" value="OmpA-like"/>
</dbReference>
<sequence>MKHRLLFAAATTALLAAPSLAMAQDSGVYIKGQVGYGVVTDADLVAGPTAPNSLVGGVAGQGNLAIALGLGYDFGENWRVELEGETLYNDLGSINGQPSSFAKLRADTLRLNLMYDFSNFGRWEPYVGAGVGLTRGKLTAGATDFVNDTGNILIRSLACVGNSPPPATISGLGTPITTARGCQVSDRDTNFSWNLMAGLGYDITDNLSWDTNYTYTDIGDFNYDGVYNTANPVDGPLFGGLETQLEGAATHVLKTGFRYRFGKSTPAPIIVTPPPAPETFTCWDGVTEVTDLALCPAQTYTCWDGVTEVTDLDLCPPQMFRCDDGVTMVSDLAACPIIVADVCEEAFRQEIIYYEFDRGQSAETRNTINRILDIGQFCQIDNIRVVGHTDTSGPASYNMGLSERRASDAREELVRQGVNGAIIMSEGKGETEPFVQTGDGVREQLNRRTEVLLQLSNAPVMSN</sequence>
<evidence type="ECO:0000256" key="7">
    <source>
        <dbReference type="ARBA" id="ARBA00023114"/>
    </source>
</evidence>
<evidence type="ECO:0000256" key="8">
    <source>
        <dbReference type="ARBA" id="ARBA00023136"/>
    </source>
</evidence>
<dbReference type="InterPro" id="IPR027385">
    <property type="entry name" value="Beta-barrel_OMP"/>
</dbReference>
<evidence type="ECO:0000259" key="12">
    <source>
        <dbReference type="PROSITE" id="PS51123"/>
    </source>
</evidence>
<dbReference type="InterPro" id="IPR006664">
    <property type="entry name" value="OMP_bac"/>
</dbReference>
<name>A0ABQ5UZ16_9PROT</name>
<feature type="domain" description="OmpA-like" evidence="12">
    <location>
        <begin position="342"/>
        <end position="457"/>
    </location>
</feature>
<evidence type="ECO:0000256" key="1">
    <source>
        <dbReference type="ARBA" id="ARBA00004571"/>
    </source>
</evidence>
<keyword evidence="14" id="KW-1185">Reference proteome</keyword>
<evidence type="ECO:0000256" key="2">
    <source>
        <dbReference type="ARBA" id="ARBA00022448"/>
    </source>
</evidence>
<evidence type="ECO:0000256" key="4">
    <source>
        <dbReference type="ARBA" id="ARBA00022692"/>
    </source>
</evidence>
<accession>A0ABQ5UZ16</accession>
<keyword evidence="2" id="KW-0813">Transport</keyword>
<dbReference type="PROSITE" id="PS51123">
    <property type="entry name" value="OMPA_2"/>
    <property type="match status" value="1"/>
</dbReference>